<evidence type="ECO:0000259" key="2">
    <source>
        <dbReference type="PROSITE" id="PS50195"/>
    </source>
</evidence>
<evidence type="ECO:0000313" key="5">
    <source>
        <dbReference type="EMBL" id="KAG2996005.1"/>
    </source>
</evidence>
<dbReference type="VEuPathDB" id="FungiDB:PC110_g1249"/>
<dbReference type="EMBL" id="RCML01000041">
    <property type="protein sequence ID" value="KAG2996005.1"/>
    <property type="molecule type" value="Genomic_DNA"/>
</dbReference>
<dbReference type="PROSITE" id="PS50195">
    <property type="entry name" value="PX"/>
    <property type="match status" value="1"/>
</dbReference>
<dbReference type="GO" id="GO:0035091">
    <property type="term" value="F:phosphatidylinositol binding"/>
    <property type="evidence" value="ECO:0007669"/>
    <property type="project" value="InterPro"/>
</dbReference>
<sequence length="224" mass="24213">MCPACFSNVEAPAQSSSCAIAPLRSPLPGILEFFHAHYRTRFDLPKSSLRLPSYLSTSTTMGCAQSKTDDVAVTNPPDAEAAPVETETVAVEEPKAEEPKAEEPKAEETPVEPEAETSAEPAKEQYKITGHEIDQAGVVFYVVESAEGDVAFKKRFSEFKALVVALGNPKNLPALPSSGLGAKLRGKHNPDMIQERETQLSVVLNAIANDADLAEKEPFKKFVE</sequence>
<evidence type="ECO:0000256" key="1">
    <source>
        <dbReference type="SAM" id="MobiDB-lite"/>
    </source>
</evidence>
<feature type="region of interest" description="Disordered" evidence="1">
    <location>
        <begin position="65"/>
        <end position="122"/>
    </location>
</feature>
<dbReference type="Proteomes" id="UP000697107">
    <property type="component" value="Unassembled WGS sequence"/>
</dbReference>
<dbReference type="Pfam" id="PF00787">
    <property type="entry name" value="PX"/>
    <property type="match status" value="1"/>
</dbReference>
<reference evidence="4" key="1">
    <citation type="submission" date="2018-10" db="EMBL/GenBank/DDBJ databases">
        <title>Effector identification in a new, highly contiguous assembly of the strawberry crown rot pathogen Phytophthora cactorum.</title>
        <authorList>
            <person name="Armitage A.D."/>
            <person name="Nellist C.F."/>
            <person name="Bates H."/>
            <person name="Vickerstaff R.J."/>
            <person name="Harrison R.J."/>
        </authorList>
    </citation>
    <scope>NUCLEOTIDE SEQUENCE</scope>
    <source>
        <strain evidence="3">15-7</strain>
        <strain evidence="4">4032</strain>
        <strain evidence="5">P415</strain>
    </source>
</reference>
<dbReference type="EMBL" id="RCMG01000009">
    <property type="protein sequence ID" value="KAG2868674.1"/>
    <property type="molecule type" value="Genomic_DNA"/>
</dbReference>
<dbReference type="EMBL" id="RCMI01000043">
    <property type="protein sequence ID" value="KAG2940002.1"/>
    <property type="molecule type" value="Genomic_DNA"/>
</dbReference>
<comment type="caution">
    <text evidence="4">The sequence shown here is derived from an EMBL/GenBank/DDBJ whole genome shotgun (WGS) entry which is preliminary data.</text>
</comment>
<evidence type="ECO:0000313" key="6">
    <source>
        <dbReference type="Proteomes" id="UP000774804"/>
    </source>
</evidence>
<evidence type="ECO:0000313" key="3">
    <source>
        <dbReference type="EMBL" id="KAG2868674.1"/>
    </source>
</evidence>
<dbReference type="Proteomes" id="UP000774804">
    <property type="component" value="Unassembled WGS sequence"/>
</dbReference>
<accession>A0A8T1DM09</accession>
<dbReference type="InterPro" id="IPR001683">
    <property type="entry name" value="PX_dom"/>
</dbReference>
<feature type="compositionally biased region" description="Basic and acidic residues" evidence="1">
    <location>
        <begin position="92"/>
        <end position="108"/>
    </location>
</feature>
<dbReference type="SUPFAM" id="SSF64268">
    <property type="entry name" value="PX domain"/>
    <property type="match status" value="1"/>
</dbReference>
<dbReference type="AlphaFoldDB" id="A0A8T1DM09"/>
<proteinExistence type="predicted"/>
<dbReference type="CDD" id="cd06093">
    <property type="entry name" value="PX_domain"/>
    <property type="match status" value="1"/>
</dbReference>
<dbReference type="InterPro" id="IPR036871">
    <property type="entry name" value="PX_dom_sf"/>
</dbReference>
<dbReference type="Proteomes" id="UP000735874">
    <property type="component" value="Unassembled WGS sequence"/>
</dbReference>
<feature type="domain" description="PX" evidence="2">
    <location>
        <begin position="119"/>
        <end position="224"/>
    </location>
</feature>
<feature type="compositionally biased region" description="Low complexity" evidence="1">
    <location>
        <begin position="79"/>
        <end position="91"/>
    </location>
</feature>
<gene>
    <name evidence="3" type="ORF">PC113_g858</name>
    <name evidence="4" type="ORF">PC115_g2795</name>
    <name evidence="5" type="ORF">PC118_g2679</name>
</gene>
<evidence type="ECO:0000313" key="4">
    <source>
        <dbReference type="EMBL" id="KAG2940002.1"/>
    </source>
</evidence>
<name>A0A8T1DM09_9STRA</name>
<organism evidence="4 6">
    <name type="scientific">Phytophthora cactorum</name>
    <dbReference type="NCBI Taxonomy" id="29920"/>
    <lineage>
        <taxon>Eukaryota</taxon>
        <taxon>Sar</taxon>
        <taxon>Stramenopiles</taxon>
        <taxon>Oomycota</taxon>
        <taxon>Peronosporomycetes</taxon>
        <taxon>Peronosporales</taxon>
        <taxon>Peronosporaceae</taxon>
        <taxon>Phytophthora</taxon>
    </lineage>
</organism>
<dbReference type="Gene3D" id="3.30.1520.10">
    <property type="entry name" value="Phox-like domain"/>
    <property type="match status" value="1"/>
</dbReference>
<protein>
    <recommendedName>
        <fullName evidence="2">PX domain-containing protein</fullName>
    </recommendedName>
</protein>